<sequence>MFSNLPQKFSAPFGLLGDEAKLAFPNQPGGIPKLWTTRNIPPSDSYWEQYYVLFDSASDVFSLVTPHHIRRALIEAPENVATLIRVTCSRLFDLMTDHTFPTPSSGSASATVAAFASSIMKPGASDRNPTKEVLNCIRVLQRVLPVIFDIQGESSAFELELLWKSEEVEVYPDPDSGEAQFVIDDDEDESEGEGGSRSQQSASQPKPKKRLPSIGEKLFTSLIDLMYCCGFTISPKVQVDHHKIQYVIWEKGIGSTSDAPSNSAYDNNKIEVLRLLLVLFSRQIYVPSQSLFTKPSLYTLHFVQKIPRRDVLTVLCSLINTAMNSTAPPESSMASIGAMAGKLPYNHLVFKGEDPRAVLTGMCLQALCVLLDFQSGTARDHIDAVDDSKSTPTARTNAFRYFLMKLHRTQDFDFLINGVNGILLQQLNSVNKLLPGSRKPVPYISETIIFFWKVLELNKKFRTHFLESDKSIDLLSYLLCHCVEIKDKPQQHGVCRAISYIIQTLSGEPGFGPRLGQPMTAPVPTNWNGVSTVGDFLVHAVHSIVATTSGTLTALYPALIISISNSAPHFKKLSVTASARLIQLFTSFANPMFLLADEGHPRLLFFLLETFNSVIQTNMSENPALIYDILSSHKVFEDLGSFTLVSGLREVKRIQQAKEELAKRTVNSNNSSPGNGKGAANETDAGDPVAEKAMLLQSETWNRAGSLEEAAPSSPHRSDSFDQGRARSPDEDESMTSPLSEKARGKLRERRTMSVDASVNINLDLLATSVGRNGFIPTQDWVTSWQQGLPLDPVMILISELLPKVQNIQSSKKGNHNSLNFILDFIAHASLKDVLPASQPHAPRKFVWTDASLAWLTSLIWGEVYVRGMTPLGVWNATNVRLFYVKHSQAQARQISETVSNVVGGILGRRAPDSPQTRPR</sequence>
<feature type="region of interest" description="Disordered" evidence="1">
    <location>
        <begin position="186"/>
        <end position="211"/>
    </location>
</feature>
<feature type="region of interest" description="Disordered" evidence="1">
    <location>
        <begin position="706"/>
        <end position="749"/>
    </location>
</feature>
<dbReference type="EMBL" id="ML210175">
    <property type="protein sequence ID" value="TFK26405.1"/>
    <property type="molecule type" value="Genomic_DNA"/>
</dbReference>
<reference evidence="2 3" key="1">
    <citation type="journal article" date="2019" name="Nat. Ecol. Evol.">
        <title>Megaphylogeny resolves global patterns of mushroom evolution.</title>
        <authorList>
            <person name="Varga T."/>
            <person name="Krizsan K."/>
            <person name="Foldi C."/>
            <person name="Dima B."/>
            <person name="Sanchez-Garcia M."/>
            <person name="Sanchez-Ramirez S."/>
            <person name="Szollosi G.J."/>
            <person name="Szarkandi J.G."/>
            <person name="Papp V."/>
            <person name="Albert L."/>
            <person name="Andreopoulos W."/>
            <person name="Angelini C."/>
            <person name="Antonin V."/>
            <person name="Barry K.W."/>
            <person name="Bougher N.L."/>
            <person name="Buchanan P."/>
            <person name="Buyck B."/>
            <person name="Bense V."/>
            <person name="Catcheside P."/>
            <person name="Chovatia M."/>
            <person name="Cooper J."/>
            <person name="Damon W."/>
            <person name="Desjardin D."/>
            <person name="Finy P."/>
            <person name="Geml J."/>
            <person name="Haridas S."/>
            <person name="Hughes K."/>
            <person name="Justo A."/>
            <person name="Karasinski D."/>
            <person name="Kautmanova I."/>
            <person name="Kiss B."/>
            <person name="Kocsube S."/>
            <person name="Kotiranta H."/>
            <person name="LaButti K.M."/>
            <person name="Lechner B.E."/>
            <person name="Liimatainen K."/>
            <person name="Lipzen A."/>
            <person name="Lukacs Z."/>
            <person name="Mihaltcheva S."/>
            <person name="Morgado L.N."/>
            <person name="Niskanen T."/>
            <person name="Noordeloos M.E."/>
            <person name="Ohm R.A."/>
            <person name="Ortiz-Santana B."/>
            <person name="Ovrebo C."/>
            <person name="Racz N."/>
            <person name="Riley R."/>
            <person name="Savchenko A."/>
            <person name="Shiryaev A."/>
            <person name="Soop K."/>
            <person name="Spirin V."/>
            <person name="Szebenyi C."/>
            <person name="Tomsovsky M."/>
            <person name="Tulloss R.E."/>
            <person name="Uehling J."/>
            <person name="Grigoriev I.V."/>
            <person name="Vagvolgyi C."/>
            <person name="Papp T."/>
            <person name="Martin F.M."/>
            <person name="Miettinen O."/>
            <person name="Hibbett D.S."/>
            <person name="Nagy L.G."/>
        </authorList>
    </citation>
    <scope>NUCLEOTIDE SEQUENCE [LARGE SCALE GENOMIC DNA]</scope>
    <source>
        <strain evidence="2 3">CBS 121175</strain>
    </source>
</reference>
<dbReference type="Proteomes" id="UP000307440">
    <property type="component" value="Unassembled WGS sequence"/>
</dbReference>
<dbReference type="PANTHER" id="PTHR21575:SF12">
    <property type="entry name" value="PROTEIN HID1"/>
    <property type="match status" value="1"/>
</dbReference>
<name>A0A5C3L133_COPMA</name>
<dbReference type="AlphaFoldDB" id="A0A5C3L133"/>
<gene>
    <name evidence="2" type="ORF">FA15DRAFT_667496</name>
</gene>
<dbReference type="STRING" id="230819.A0A5C3L133"/>
<dbReference type="PANTHER" id="PTHR21575">
    <property type="entry name" value="PROTEIN HID1"/>
    <property type="match status" value="1"/>
</dbReference>
<evidence type="ECO:0000256" key="1">
    <source>
        <dbReference type="SAM" id="MobiDB-lite"/>
    </source>
</evidence>
<dbReference type="OrthoDB" id="432953at2759"/>
<dbReference type="InterPro" id="IPR026705">
    <property type="entry name" value="Hid-1/Ecm30"/>
</dbReference>
<accession>A0A5C3L133</accession>
<feature type="compositionally biased region" description="Basic and acidic residues" evidence="1">
    <location>
        <begin position="716"/>
        <end position="729"/>
    </location>
</feature>
<keyword evidence="3" id="KW-1185">Reference proteome</keyword>
<dbReference type="GO" id="GO:0000138">
    <property type="term" value="C:Golgi trans cisterna"/>
    <property type="evidence" value="ECO:0007669"/>
    <property type="project" value="TreeGrafter"/>
</dbReference>
<proteinExistence type="predicted"/>
<feature type="region of interest" description="Disordered" evidence="1">
    <location>
        <begin position="660"/>
        <end position="685"/>
    </location>
</feature>
<evidence type="ECO:0000313" key="3">
    <source>
        <dbReference type="Proteomes" id="UP000307440"/>
    </source>
</evidence>
<evidence type="ECO:0000313" key="2">
    <source>
        <dbReference type="EMBL" id="TFK26405.1"/>
    </source>
</evidence>
<dbReference type="GO" id="GO:0005797">
    <property type="term" value="C:Golgi medial cisterna"/>
    <property type="evidence" value="ECO:0007669"/>
    <property type="project" value="TreeGrafter"/>
</dbReference>
<evidence type="ECO:0008006" key="4">
    <source>
        <dbReference type="Google" id="ProtNLM"/>
    </source>
</evidence>
<feature type="compositionally biased region" description="Low complexity" evidence="1">
    <location>
        <begin position="667"/>
        <end position="681"/>
    </location>
</feature>
<protein>
    <recommendedName>
        <fullName evidence="4">High-temperature-induced dauer-formation protein</fullName>
    </recommendedName>
</protein>
<organism evidence="2 3">
    <name type="scientific">Coprinopsis marcescibilis</name>
    <name type="common">Agaric fungus</name>
    <name type="synonym">Psathyrella marcescibilis</name>
    <dbReference type="NCBI Taxonomy" id="230819"/>
    <lineage>
        <taxon>Eukaryota</taxon>
        <taxon>Fungi</taxon>
        <taxon>Dikarya</taxon>
        <taxon>Basidiomycota</taxon>
        <taxon>Agaricomycotina</taxon>
        <taxon>Agaricomycetes</taxon>
        <taxon>Agaricomycetidae</taxon>
        <taxon>Agaricales</taxon>
        <taxon>Agaricineae</taxon>
        <taxon>Psathyrellaceae</taxon>
        <taxon>Coprinopsis</taxon>
    </lineage>
</organism>
<dbReference type="GO" id="GO:0016020">
    <property type="term" value="C:membrane"/>
    <property type="evidence" value="ECO:0007669"/>
    <property type="project" value="TreeGrafter"/>
</dbReference>
<dbReference type="Pfam" id="PF12722">
    <property type="entry name" value="Hid1"/>
    <property type="match status" value="1"/>
</dbReference>